<feature type="region of interest" description="Disordered" evidence="1">
    <location>
        <begin position="1"/>
        <end position="100"/>
    </location>
</feature>
<dbReference type="Proteomes" id="UP001604277">
    <property type="component" value="Unassembled WGS sequence"/>
</dbReference>
<evidence type="ECO:0000313" key="3">
    <source>
        <dbReference type="Proteomes" id="UP001604277"/>
    </source>
</evidence>
<feature type="compositionally biased region" description="Basic and acidic residues" evidence="1">
    <location>
        <begin position="253"/>
        <end position="267"/>
    </location>
</feature>
<evidence type="ECO:0000256" key="1">
    <source>
        <dbReference type="SAM" id="MobiDB-lite"/>
    </source>
</evidence>
<dbReference type="InterPro" id="IPR006886">
    <property type="entry name" value="RNA_pol_III_Rpc5"/>
</dbReference>
<organism evidence="2 3">
    <name type="scientific">Forsythia ovata</name>
    <dbReference type="NCBI Taxonomy" id="205694"/>
    <lineage>
        <taxon>Eukaryota</taxon>
        <taxon>Viridiplantae</taxon>
        <taxon>Streptophyta</taxon>
        <taxon>Embryophyta</taxon>
        <taxon>Tracheophyta</taxon>
        <taxon>Spermatophyta</taxon>
        <taxon>Magnoliopsida</taxon>
        <taxon>eudicotyledons</taxon>
        <taxon>Gunneridae</taxon>
        <taxon>Pentapetalae</taxon>
        <taxon>asterids</taxon>
        <taxon>lamiids</taxon>
        <taxon>Lamiales</taxon>
        <taxon>Oleaceae</taxon>
        <taxon>Forsythieae</taxon>
        <taxon>Forsythia</taxon>
    </lineage>
</organism>
<proteinExistence type="predicted"/>
<feature type="compositionally biased region" description="Basic and acidic residues" evidence="1">
    <location>
        <begin position="47"/>
        <end position="66"/>
    </location>
</feature>
<gene>
    <name evidence="2" type="ORF">Fot_57927</name>
</gene>
<reference evidence="3" key="1">
    <citation type="submission" date="2024-07" db="EMBL/GenBank/DDBJ databases">
        <title>Two chromosome-level genome assemblies of Korean endemic species Abeliophyllum distichum and Forsythia ovata (Oleaceae).</title>
        <authorList>
            <person name="Jang H."/>
        </authorList>
    </citation>
    <scope>NUCLEOTIDE SEQUENCE [LARGE SCALE GENOMIC DNA]</scope>
</reference>
<name>A0ABD1NVP9_9LAMI</name>
<comment type="caution">
    <text evidence="2">The sequence shown here is derived from an EMBL/GenBank/DDBJ whole genome shotgun (WGS) entry which is preliminary data.</text>
</comment>
<dbReference type="PANTHER" id="PTHR12069:SF0">
    <property type="entry name" value="DNA-DIRECTED RNA POLYMERASE III SUBUNIT RPC5"/>
    <property type="match status" value="1"/>
</dbReference>
<protein>
    <submittedName>
        <fullName evidence="2">SIN-like family protein</fullName>
    </submittedName>
</protein>
<dbReference type="AlphaFoldDB" id="A0ABD1NVP9"/>
<evidence type="ECO:0000313" key="2">
    <source>
        <dbReference type="EMBL" id="KAL2455034.1"/>
    </source>
</evidence>
<feature type="compositionally biased region" description="Acidic residues" evidence="1">
    <location>
        <begin position="1"/>
        <end position="10"/>
    </location>
</feature>
<sequence>MADMDLDDILVEPTQGAPRPARFAPKGSKFKPRPKNQPSQSNSVEVLPKESDSTVSTKKEEADAKPEYTNNGVEMDVDAEVKPDEENKIENEIKEEMVDDLMVTEEGEGEARDDVVREIDVYYAPSIDPNTRLYVLQYPLRPVWRPYELEDRCEEVRVKPASSEVEVDLAVNVDSNNYDRDADPKVRMAKQTLASSWKPPHTSGYAVGVLRGNKLHLNPIHSVVQLRPSMQHLKSRDSKKKNIETGNVGGAVKAEDPKEEKPLEASKKQSKPSEQNKDSGEDWVPLKYHNARSDIADRYLQKMVAQEGSPINFSMSSCDYLNRLCPGTSNESFRSKVPTRRFLMTLPLKERCKIWLLEGSPIHRFDALKHLAPDESAEEVLEVLQEHARLVQGLWVPKSSLVYGTDTGIDVLARDYVLLLFSKNPLVNNSQIPQRPQLAKAMKDVLSVLAVERPSFSDWKLKELPDLRFIKLNPTVAKQQEEEWESLEKKINDLLFGGRNGPGMKNSSKSNIINNPATSTSSSKVALKTPNGASSKTPMPEETREALMKALQKLFKSIKVCSFQQICQRLRDLAVSESARSRGFAKEAVAAANSIGAFPDELQAIISQFAFNIHGVYVPKSSPDHPQYDPFRKVVIDLLIAEGPNAKLKKAPIVEAAKMELKRDIPQIEYQKVLQELCISQGSAWILKSGDGNPQKDDFCDCLLMQEYLLLICGTRCYTNTPLSYFSAKLFVHYLEFYLAESGHRKMIDYGAEFVCIDDLILQNKM</sequence>
<feature type="compositionally biased region" description="Low complexity" evidence="1">
    <location>
        <begin position="505"/>
        <end position="515"/>
    </location>
</feature>
<dbReference type="PANTHER" id="PTHR12069">
    <property type="entry name" value="DNA-DIRECTED RNA POLYMERASES III 80 KDA POLYPEPTIDE RNA POLYMERASE III SUBUNIT 5"/>
    <property type="match status" value="1"/>
</dbReference>
<dbReference type="EMBL" id="JBFOLJ010000143">
    <property type="protein sequence ID" value="KAL2455034.1"/>
    <property type="molecule type" value="Genomic_DNA"/>
</dbReference>
<keyword evidence="3" id="KW-1185">Reference proteome</keyword>
<feature type="compositionally biased region" description="Basic and acidic residues" evidence="1">
    <location>
        <begin position="79"/>
        <end position="96"/>
    </location>
</feature>
<accession>A0ABD1NVP9</accession>
<feature type="region of interest" description="Disordered" evidence="1">
    <location>
        <begin position="498"/>
        <end position="541"/>
    </location>
</feature>
<dbReference type="Pfam" id="PF04801">
    <property type="entry name" value="RPC5"/>
    <property type="match status" value="1"/>
</dbReference>
<feature type="compositionally biased region" description="Basic and acidic residues" evidence="1">
    <location>
        <begin position="234"/>
        <end position="243"/>
    </location>
</feature>
<feature type="region of interest" description="Disordered" evidence="1">
    <location>
        <begin position="226"/>
        <end position="285"/>
    </location>
</feature>